<dbReference type="InterPro" id="IPR009051">
    <property type="entry name" value="Helical_ferredxn"/>
</dbReference>
<sequence length="62" mass="6553">CEEACRRGQVNEPIAIKDLKRFAADHDNGLWGQNSKVAPPTGKRVAIVGSGPAGLTAAYYLA</sequence>
<name>X1LRV0_9ZZZZ</name>
<protein>
    <recommendedName>
        <fullName evidence="2">FAD/NAD(P)-binding domain-containing protein</fullName>
    </recommendedName>
</protein>
<comment type="caution">
    <text evidence="1">The sequence shown here is derived from an EMBL/GenBank/DDBJ whole genome shotgun (WGS) entry which is preliminary data.</text>
</comment>
<accession>X1LRV0</accession>
<evidence type="ECO:0000313" key="1">
    <source>
        <dbReference type="EMBL" id="GAI22092.1"/>
    </source>
</evidence>
<feature type="non-terminal residue" evidence="1">
    <location>
        <position position="1"/>
    </location>
</feature>
<dbReference type="AlphaFoldDB" id="X1LRV0"/>
<dbReference type="Gene3D" id="1.10.1060.10">
    <property type="entry name" value="Alpha-helical ferredoxin"/>
    <property type="match status" value="1"/>
</dbReference>
<dbReference type="Gene3D" id="3.50.50.60">
    <property type="entry name" value="FAD/NAD(P)-binding domain"/>
    <property type="match status" value="1"/>
</dbReference>
<dbReference type="GO" id="GO:0051536">
    <property type="term" value="F:iron-sulfur cluster binding"/>
    <property type="evidence" value="ECO:0007669"/>
    <property type="project" value="InterPro"/>
</dbReference>
<gene>
    <name evidence="1" type="ORF">S06H3_37258</name>
</gene>
<organism evidence="1">
    <name type="scientific">marine sediment metagenome</name>
    <dbReference type="NCBI Taxonomy" id="412755"/>
    <lineage>
        <taxon>unclassified sequences</taxon>
        <taxon>metagenomes</taxon>
        <taxon>ecological metagenomes</taxon>
    </lineage>
</organism>
<proteinExistence type="predicted"/>
<reference evidence="1" key="1">
    <citation type="journal article" date="2014" name="Front. Microbiol.">
        <title>High frequency of phylogenetically diverse reductive dehalogenase-homologous genes in deep subseafloor sedimentary metagenomes.</title>
        <authorList>
            <person name="Kawai M."/>
            <person name="Futagami T."/>
            <person name="Toyoda A."/>
            <person name="Takaki Y."/>
            <person name="Nishi S."/>
            <person name="Hori S."/>
            <person name="Arai W."/>
            <person name="Tsubouchi T."/>
            <person name="Morono Y."/>
            <person name="Uchiyama I."/>
            <person name="Ito T."/>
            <person name="Fujiyama A."/>
            <person name="Inagaki F."/>
            <person name="Takami H."/>
        </authorList>
    </citation>
    <scope>NUCLEOTIDE SEQUENCE</scope>
    <source>
        <strain evidence="1">Expedition CK06-06</strain>
    </source>
</reference>
<evidence type="ECO:0008006" key="2">
    <source>
        <dbReference type="Google" id="ProtNLM"/>
    </source>
</evidence>
<dbReference type="SUPFAM" id="SSF51905">
    <property type="entry name" value="FAD/NAD(P)-binding domain"/>
    <property type="match status" value="1"/>
</dbReference>
<dbReference type="EMBL" id="BARV01022619">
    <property type="protein sequence ID" value="GAI22092.1"/>
    <property type="molecule type" value="Genomic_DNA"/>
</dbReference>
<dbReference type="InterPro" id="IPR036188">
    <property type="entry name" value="FAD/NAD-bd_sf"/>
</dbReference>